<evidence type="ECO:0000313" key="1">
    <source>
        <dbReference type="EMBL" id="SPD11040.1"/>
    </source>
</evidence>
<reference evidence="1" key="1">
    <citation type="submission" date="2018-02" db="EMBL/GenBank/DDBJ databases">
        <authorList>
            <person name="Cohen D.B."/>
            <person name="Kent A.D."/>
        </authorList>
    </citation>
    <scope>NUCLEOTIDE SEQUENCE</scope>
</reference>
<organism evidence="1">
    <name type="scientific">Fagus sylvatica</name>
    <name type="common">Beechnut</name>
    <dbReference type="NCBI Taxonomy" id="28930"/>
    <lineage>
        <taxon>Eukaryota</taxon>
        <taxon>Viridiplantae</taxon>
        <taxon>Streptophyta</taxon>
        <taxon>Embryophyta</taxon>
        <taxon>Tracheophyta</taxon>
        <taxon>Spermatophyta</taxon>
        <taxon>Magnoliopsida</taxon>
        <taxon>eudicotyledons</taxon>
        <taxon>Gunneridae</taxon>
        <taxon>Pentapetalae</taxon>
        <taxon>rosids</taxon>
        <taxon>fabids</taxon>
        <taxon>Fagales</taxon>
        <taxon>Fagaceae</taxon>
        <taxon>Fagus</taxon>
    </lineage>
</organism>
<sequence>MPSCVACQRAVLNALRAQLSFFLRGRPVVAGCWLLAAAPPSGFSSLCRWTNGYRNNGI</sequence>
<gene>
    <name evidence="1" type="ORF">FSB_LOCUS38922</name>
</gene>
<dbReference type="EMBL" id="OIVN01003413">
    <property type="protein sequence ID" value="SPD11040.1"/>
    <property type="molecule type" value="Genomic_DNA"/>
</dbReference>
<protein>
    <submittedName>
        <fullName evidence="1">Uncharacterized protein</fullName>
    </submittedName>
</protein>
<proteinExistence type="predicted"/>
<name>A0A2N9HH86_FAGSY</name>
<accession>A0A2N9HH86</accession>
<dbReference type="AlphaFoldDB" id="A0A2N9HH86"/>